<dbReference type="Pfam" id="PF23622">
    <property type="entry name" value="LRR_At1g61320_AtMIF1"/>
    <property type="match status" value="1"/>
</dbReference>
<accession>A0ABR2EBS5</accession>
<dbReference type="PANTHER" id="PTHR31900:SF27">
    <property type="entry name" value="FBD DOMAIN-CONTAINING PROTEIN"/>
    <property type="match status" value="1"/>
</dbReference>
<dbReference type="InterPro" id="IPR050232">
    <property type="entry name" value="FBL13/AtMIF1-like"/>
</dbReference>
<evidence type="ECO:0000313" key="2">
    <source>
        <dbReference type="EMBL" id="KAK8556842.1"/>
    </source>
</evidence>
<dbReference type="Proteomes" id="UP001472677">
    <property type="component" value="Unassembled WGS sequence"/>
</dbReference>
<proteinExistence type="predicted"/>
<evidence type="ECO:0000259" key="1">
    <source>
        <dbReference type="SMART" id="SM00579"/>
    </source>
</evidence>
<comment type="caution">
    <text evidence="2">The sequence shown here is derived from an EMBL/GenBank/DDBJ whole genome shotgun (WGS) entry which is preliminary data.</text>
</comment>
<protein>
    <recommendedName>
        <fullName evidence="1">FBD domain-containing protein</fullName>
    </recommendedName>
</protein>
<gene>
    <name evidence="2" type="ORF">V6N12_003233</name>
</gene>
<dbReference type="Gene3D" id="3.80.10.10">
    <property type="entry name" value="Ribonuclease Inhibitor"/>
    <property type="match status" value="1"/>
</dbReference>
<dbReference type="InterPro" id="IPR006566">
    <property type="entry name" value="FBD"/>
</dbReference>
<keyword evidence="3" id="KW-1185">Reference proteome</keyword>
<dbReference type="InterPro" id="IPR055357">
    <property type="entry name" value="LRR_At1g61320_AtMIF1"/>
</dbReference>
<dbReference type="SMART" id="SM00579">
    <property type="entry name" value="FBD"/>
    <property type="match status" value="1"/>
</dbReference>
<dbReference type="PANTHER" id="PTHR31900">
    <property type="entry name" value="F-BOX/RNI SUPERFAMILY PROTEIN-RELATED"/>
    <property type="match status" value="1"/>
</dbReference>
<dbReference type="EMBL" id="JBBPBM010000017">
    <property type="protein sequence ID" value="KAK8556842.1"/>
    <property type="molecule type" value="Genomic_DNA"/>
</dbReference>
<evidence type="ECO:0000313" key="3">
    <source>
        <dbReference type="Proteomes" id="UP001472677"/>
    </source>
</evidence>
<name>A0ABR2EBS5_9ROSI</name>
<organism evidence="2 3">
    <name type="scientific">Hibiscus sabdariffa</name>
    <name type="common">roselle</name>
    <dbReference type="NCBI Taxonomy" id="183260"/>
    <lineage>
        <taxon>Eukaryota</taxon>
        <taxon>Viridiplantae</taxon>
        <taxon>Streptophyta</taxon>
        <taxon>Embryophyta</taxon>
        <taxon>Tracheophyta</taxon>
        <taxon>Spermatophyta</taxon>
        <taxon>Magnoliopsida</taxon>
        <taxon>eudicotyledons</taxon>
        <taxon>Gunneridae</taxon>
        <taxon>Pentapetalae</taxon>
        <taxon>rosids</taxon>
        <taxon>malvids</taxon>
        <taxon>Malvales</taxon>
        <taxon>Malvaceae</taxon>
        <taxon>Malvoideae</taxon>
        <taxon>Hibiscus</taxon>
    </lineage>
</organism>
<reference evidence="2 3" key="1">
    <citation type="journal article" date="2024" name="G3 (Bethesda)">
        <title>Genome assembly of Hibiscus sabdariffa L. provides insights into metabolisms of medicinal natural products.</title>
        <authorList>
            <person name="Kim T."/>
        </authorList>
    </citation>
    <scope>NUCLEOTIDE SEQUENCE [LARGE SCALE GENOMIC DNA]</scope>
    <source>
        <strain evidence="2">TK-2024</strain>
        <tissue evidence="2">Old leaves</tissue>
    </source>
</reference>
<dbReference type="SUPFAM" id="SSF52047">
    <property type="entry name" value="RNI-like"/>
    <property type="match status" value="1"/>
</dbReference>
<feature type="domain" description="FBD" evidence="1">
    <location>
        <begin position="290"/>
        <end position="362"/>
    </location>
</feature>
<sequence length="362" mass="41313">MLFFHSEERIEQFRLDHLDTPGVDVSRVCGWISAALWRGVKEMDLVFNHHSNIIPMLPAALLFTSNTLVRLKLETPFVMAVPVRVCLPSLKTLELESIVFEDDDSVKRLFSSCPILEDLSITHCDLRNITCINIPNPSLKSLILLVYGDQESRSFSLTFAIVFDLPNLVYFKYEGHVAKSYSMVNMPSLVRADIEISRGLVYTRERDALVELFQGICNVKSLHLSVYPEALPVLSHKHFVAFQNLHKLNIFWWIQNWKGTGLAKFLEFSPNLQTLVLANEVSFPMEKVPSCLVYQLKKFKLTGFKDHTSLFGMVAYILKNATVLEKLTVCSCRGLGDKEKFKITKQLLSMPRNSNKCQVMAF</sequence>
<dbReference type="InterPro" id="IPR032675">
    <property type="entry name" value="LRR_dom_sf"/>
</dbReference>